<dbReference type="GO" id="GO:0006488">
    <property type="term" value="P:dolichol-linked oligosaccharide biosynthetic process"/>
    <property type="evidence" value="ECO:0007669"/>
    <property type="project" value="InterPro"/>
</dbReference>
<dbReference type="AlphaFoldDB" id="A0A7W6GI80"/>
<comment type="caution">
    <text evidence="1">The sequence shown here is derived from an EMBL/GenBank/DDBJ whole genome shotgun (WGS) entry which is preliminary data.</text>
</comment>
<dbReference type="Proteomes" id="UP000574761">
    <property type="component" value="Unassembled WGS sequence"/>
</dbReference>
<proteinExistence type="predicted"/>
<organism evidence="1 2">
    <name type="scientific">Mycoplana azooxidifex</name>
    <dbReference type="NCBI Taxonomy" id="1636188"/>
    <lineage>
        <taxon>Bacteria</taxon>
        <taxon>Pseudomonadati</taxon>
        <taxon>Pseudomonadota</taxon>
        <taxon>Alphaproteobacteria</taxon>
        <taxon>Hyphomicrobiales</taxon>
        <taxon>Rhizobiaceae</taxon>
        <taxon>Mycoplana</taxon>
    </lineage>
</organism>
<dbReference type="EMBL" id="JACIEE010000003">
    <property type="protein sequence ID" value="MBB3976205.1"/>
    <property type="molecule type" value="Genomic_DNA"/>
</dbReference>
<dbReference type="Pfam" id="PF08660">
    <property type="entry name" value="Alg14"/>
    <property type="match status" value="1"/>
</dbReference>
<gene>
    <name evidence="1" type="ORF">GGQ64_001394</name>
</gene>
<accession>A0A7W6GI80</accession>
<evidence type="ECO:0008006" key="3">
    <source>
        <dbReference type="Google" id="ProtNLM"/>
    </source>
</evidence>
<sequence length="213" mass="23572">MRSKANCPAEAKFERLASLFRRGECPVQNPMDGAAQALSTRAGHETIRRRDREFVHPREGAFAMKGRVLAVASGGGHWIQMRRLMPAFEGMDVAFVSVSPDYAADVPGHRFYPVRNAHRFDKASFAVLIGQLAWILLRERPNTVISTGAAPGLVCLALAKFLVRAETVWIDSIANCEQLSSSGLQARRVADVWLTQWPQLQGQQGPDYWGAVL</sequence>
<reference evidence="1 2" key="1">
    <citation type="submission" date="2020-08" db="EMBL/GenBank/DDBJ databases">
        <title>Genomic Encyclopedia of Type Strains, Phase IV (KMG-IV): sequencing the most valuable type-strain genomes for metagenomic binning, comparative biology and taxonomic classification.</title>
        <authorList>
            <person name="Goeker M."/>
        </authorList>
    </citation>
    <scope>NUCLEOTIDE SEQUENCE [LARGE SCALE GENOMIC DNA]</scope>
    <source>
        <strain evidence="1 2">DSM 100211</strain>
    </source>
</reference>
<evidence type="ECO:0000313" key="2">
    <source>
        <dbReference type="Proteomes" id="UP000574761"/>
    </source>
</evidence>
<dbReference type="InterPro" id="IPR013969">
    <property type="entry name" value="Oligosacch_biosynth_Alg14"/>
</dbReference>
<protein>
    <recommendedName>
        <fullName evidence="3">Oligosaccharide biosynthesis protein Alg14</fullName>
    </recommendedName>
</protein>
<evidence type="ECO:0000313" key="1">
    <source>
        <dbReference type="EMBL" id="MBB3976205.1"/>
    </source>
</evidence>
<keyword evidence="2" id="KW-1185">Reference proteome</keyword>
<name>A0A7W6GI80_9HYPH</name>
<dbReference type="RefSeq" id="WP_246422468.1">
    <property type="nucleotide sequence ID" value="NZ_JACIEE010000003.1"/>
</dbReference>